<comment type="subcellular location">
    <subcellularLocation>
        <location evidence="1 5">Cell membrane</location>
        <topology evidence="1 5">Multi-pass membrane protein</topology>
    </subcellularLocation>
</comment>
<sequence length="423" mass="46517">MATPEPSERQTGTSQQEPMPGMAAAPNRKRPVLSPLNQRRWRNFRRNGRAFWSLWIFTLLFGLSLFAEFIANDKPVLVSYRGELRMPIFSFYSERDFGGDFPSEAVYGDIEVRCLIQTGGLADDCFDDPVGTLDAAEDGSLESNPDFQAGWVIWPPIPYSYDTIVDVPGVAPSPPSPDNWLGTDDTKRDVVARVIYGFRLSILFAIIVTVTSSLIGIVAGAVQGYFGGWTDLVFQRLIEVWTGTPSLYVIIIVFAILGRSFWLLVFLTVLFGWPALVGVVRAEFLRARNFEYVRAARALGVSDRTIMFRHVLPNAMVATVTMLPFLVTGAIGTLASLDFLGFGLPSSAPSLGEMTLQAKQNLQAPWLGFTSFFTFAIMLSLLVFIFEGVRDAFDPRKTFTGGAKTETAGPATETAAEGAADPR</sequence>
<dbReference type="InterPro" id="IPR035906">
    <property type="entry name" value="MetI-like_sf"/>
</dbReference>
<dbReference type="OrthoDB" id="9766870at2"/>
<dbReference type="Pfam" id="PF12911">
    <property type="entry name" value="OppC_N"/>
    <property type="match status" value="1"/>
</dbReference>
<dbReference type="CDD" id="cd06261">
    <property type="entry name" value="TM_PBP2"/>
    <property type="match status" value="1"/>
</dbReference>
<keyword evidence="3 5" id="KW-1133">Transmembrane helix</keyword>
<evidence type="ECO:0000256" key="5">
    <source>
        <dbReference type="RuleBase" id="RU363032"/>
    </source>
</evidence>
<feature type="domain" description="ABC transmembrane type-1" evidence="7">
    <location>
        <begin position="198"/>
        <end position="390"/>
    </location>
</feature>
<name>A0A5C5GA29_9RHOB</name>
<feature type="transmembrane region" description="Helical" evidence="5">
    <location>
        <begin position="202"/>
        <end position="226"/>
    </location>
</feature>
<evidence type="ECO:0000256" key="6">
    <source>
        <dbReference type="SAM" id="MobiDB-lite"/>
    </source>
</evidence>
<feature type="transmembrane region" description="Helical" evidence="5">
    <location>
        <begin position="50"/>
        <end position="71"/>
    </location>
</feature>
<comment type="similarity">
    <text evidence="5">Belongs to the binding-protein-dependent transport system permease family.</text>
</comment>
<feature type="transmembrane region" description="Helical" evidence="5">
    <location>
        <begin position="364"/>
        <end position="386"/>
    </location>
</feature>
<evidence type="ECO:0000313" key="9">
    <source>
        <dbReference type="Proteomes" id="UP000314011"/>
    </source>
</evidence>
<dbReference type="Pfam" id="PF00528">
    <property type="entry name" value="BPD_transp_1"/>
    <property type="match status" value="1"/>
</dbReference>
<feature type="transmembrane region" description="Helical" evidence="5">
    <location>
        <begin position="246"/>
        <end position="279"/>
    </location>
</feature>
<feature type="transmembrane region" description="Helical" evidence="5">
    <location>
        <begin position="317"/>
        <end position="344"/>
    </location>
</feature>
<keyword evidence="5" id="KW-0813">Transport</keyword>
<dbReference type="GO" id="GO:0055085">
    <property type="term" value="P:transmembrane transport"/>
    <property type="evidence" value="ECO:0007669"/>
    <property type="project" value="InterPro"/>
</dbReference>
<keyword evidence="4 5" id="KW-0472">Membrane</keyword>
<evidence type="ECO:0000256" key="2">
    <source>
        <dbReference type="ARBA" id="ARBA00022692"/>
    </source>
</evidence>
<accession>A0A5C5GA29</accession>
<dbReference type="GO" id="GO:0042884">
    <property type="term" value="P:microcin transport"/>
    <property type="evidence" value="ECO:0007669"/>
    <property type="project" value="TreeGrafter"/>
</dbReference>
<keyword evidence="2 5" id="KW-0812">Transmembrane</keyword>
<evidence type="ECO:0000256" key="3">
    <source>
        <dbReference type="ARBA" id="ARBA00022989"/>
    </source>
</evidence>
<evidence type="ECO:0000259" key="7">
    <source>
        <dbReference type="PROSITE" id="PS50928"/>
    </source>
</evidence>
<evidence type="ECO:0000256" key="1">
    <source>
        <dbReference type="ARBA" id="ARBA00004651"/>
    </source>
</evidence>
<dbReference type="AlphaFoldDB" id="A0A5C5GA29"/>
<dbReference type="InterPro" id="IPR000515">
    <property type="entry name" value="MetI-like"/>
</dbReference>
<feature type="region of interest" description="Disordered" evidence="6">
    <location>
        <begin position="1"/>
        <end position="29"/>
    </location>
</feature>
<dbReference type="Proteomes" id="UP000314011">
    <property type="component" value="Unassembled WGS sequence"/>
</dbReference>
<feature type="region of interest" description="Disordered" evidence="6">
    <location>
        <begin position="399"/>
        <end position="423"/>
    </location>
</feature>
<dbReference type="InterPro" id="IPR025966">
    <property type="entry name" value="OppC_N"/>
</dbReference>
<dbReference type="Gene3D" id="1.10.3720.10">
    <property type="entry name" value="MetI-like"/>
    <property type="match status" value="1"/>
</dbReference>
<dbReference type="PANTHER" id="PTHR30325">
    <property type="entry name" value="MEMBRANE COMPONENT OF ABC TRANSPORTER"/>
    <property type="match status" value="1"/>
</dbReference>
<protein>
    <submittedName>
        <fullName evidence="8">ABC transporter permease</fullName>
    </submittedName>
</protein>
<dbReference type="SUPFAM" id="SSF161098">
    <property type="entry name" value="MetI-like"/>
    <property type="match status" value="1"/>
</dbReference>
<gene>
    <name evidence="8" type="ORF">FHY64_16355</name>
</gene>
<organism evidence="8 9">
    <name type="scientific">Pelagovum pacificum</name>
    <dbReference type="NCBI Taxonomy" id="2588711"/>
    <lineage>
        <taxon>Bacteria</taxon>
        <taxon>Pseudomonadati</taxon>
        <taxon>Pseudomonadota</taxon>
        <taxon>Alphaproteobacteria</taxon>
        <taxon>Rhodobacterales</taxon>
        <taxon>Paracoccaceae</taxon>
        <taxon>Pelagovum</taxon>
    </lineage>
</organism>
<dbReference type="PROSITE" id="PS50928">
    <property type="entry name" value="ABC_TM1"/>
    <property type="match status" value="1"/>
</dbReference>
<keyword evidence="9" id="KW-1185">Reference proteome</keyword>
<reference evidence="8 9" key="1">
    <citation type="submission" date="2019-06" db="EMBL/GenBank/DDBJ databases">
        <title>Genome of new Rhodobacteraceae sp. SM1903.</title>
        <authorList>
            <person name="Ren X."/>
        </authorList>
    </citation>
    <scope>NUCLEOTIDE SEQUENCE [LARGE SCALE GENOMIC DNA]</scope>
    <source>
        <strain evidence="8 9">SM1903</strain>
    </source>
</reference>
<comment type="caution">
    <text evidence="8">The sequence shown here is derived from an EMBL/GenBank/DDBJ whole genome shotgun (WGS) entry which is preliminary data.</text>
</comment>
<evidence type="ECO:0000256" key="4">
    <source>
        <dbReference type="ARBA" id="ARBA00023136"/>
    </source>
</evidence>
<proteinExistence type="inferred from homology"/>
<evidence type="ECO:0000313" key="8">
    <source>
        <dbReference type="EMBL" id="TNY31576.1"/>
    </source>
</evidence>
<dbReference type="PANTHER" id="PTHR30325:SF0">
    <property type="entry name" value="INNER MEMBRANE ABC TRANSPORTER PERMEASE PROTEIN YEJE"/>
    <property type="match status" value="1"/>
</dbReference>
<feature type="compositionally biased region" description="Low complexity" evidence="6">
    <location>
        <begin position="400"/>
        <end position="423"/>
    </location>
</feature>
<dbReference type="GO" id="GO:0005886">
    <property type="term" value="C:plasma membrane"/>
    <property type="evidence" value="ECO:0007669"/>
    <property type="project" value="UniProtKB-SubCell"/>
</dbReference>
<dbReference type="EMBL" id="VFFF01000002">
    <property type="protein sequence ID" value="TNY31576.1"/>
    <property type="molecule type" value="Genomic_DNA"/>
</dbReference>